<dbReference type="InterPro" id="IPR055460">
    <property type="entry name" value="IFT52_central"/>
</dbReference>
<dbReference type="Pfam" id="PF23352">
    <property type="entry name" value="IFT52_central"/>
    <property type="match status" value="1"/>
</dbReference>
<dbReference type="GO" id="GO:0060271">
    <property type="term" value="P:cilium assembly"/>
    <property type="evidence" value="ECO:0007669"/>
    <property type="project" value="TreeGrafter"/>
</dbReference>
<dbReference type="Gene3D" id="6.10.250.2800">
    <property type="match status" value="1"/>
</dbReference>
<sequence>MLAHTLPGTRGLGIASTTAGTTANAPGQSALPNVQFNITKKESWTPGNGFKAWQRRLRNGYKISLFKDELTAAKLADTNLLVFGAPKEKFTVAEFGALKAYMERGGSILYLGSEGGDGSSETNFNYLLEEYGIMVNADAVARTVFHKYYHPKEVYVTNGVLNREINRAAGKRVGGASGVVDLPASDSPGKFNPTHLTFIYPFGATLNVQKPAIPILSSGSVSYPLNRPVGAVYSHPNSGGKLVVVGAAQMFSDSYLEKEENAKLLDVILQFCTSDKILLNSIDASEPDISDYHYLPSTAALSSTLRSCLQESEELPKDFTSMFDMDLFCFDTTLIPAAVKAYAELGVRKESLTLIQPQFETPLPPLRPATFPPLPTDLPPPSLELFDLDDSFASDRVRLAQLTNKCTDDDLEYYVRECGRILGVVDRLDEGKRDAKHVLEFVFRSVVNWKKLDHV</sequence>
<dbReference type="GO" id="GO:0042073">
    <property type="term" value="P:intraciliary transport"/>
    <property type="evidence" value="ECO:0007669"/>
    <property type="project" value="TreeGrafter"/>
</dbReference>
<evidence type="ECO:0000259" key="1">
    <source>
        <dbReference type="Pfam" id="PF21178"/>
    </source>
</evidence>
<evidence type="ECO:0000313" key="4">
    <source>
        <dbReference type="EMBL" id="KAJ3176517.1"/>
    </source>
</evidence>
<reference evidence="4" key="1">
    <citation type="submission" date="2020-05" db="EMBL/GenBank/DDBJ databases">
        <title>Phylogenomic resolution of chytrid fungi.</title>
        <authorList>
            <person name="Stajich J.E."/>
            <person name="Amses K."/>
            <person name="Simmons R."/>
            <person name="Seto K."/>
            <person name="Myers J."/>
            <person name="Bonds A."/>
            <person name="Quandt C.A."/>
            <person name="Barry K."/>
            <person name="Liu P."/>
            <person name="Grigoriev I."/>
            <person name="Longcore J.E."/>
            <person name="James T.Y."/>
        </authorList>
    </citation>
    <scope>NUCLEOTIDE SEQUENCE</scope>
    <source>
        <strain evidence="4">JEL0379</strain>
    </source>
</reference>
<dbReference type="InterPro" id="IPR048643">
    <property type="entry name" value="Itf52_C"/>
</dbReference>
<dbReference type="InterPro" id="IPR039975">
    <property type="entry name" value="IFT52"/>
</dbReference>
<dbReference type="GO" id="GO:0005814">
    <property type="term" value="C:centriole"/>
    <property type="evidence" value="ECO:0007669"/>
    <property type="project" value="TreeGrafter"/>
</dbReference>
<dbReference type="InterPro" id="IPR055458">
    <property type="entry name" value="IFT52_GIFT"/>
</dbReference>
<dbReference type="AlphaFoldDB" id="A0AAD5THC9"/>
<dbReference type="Pfam" id="PF23355">
    <property type="entry name" value="IFT52_GIFT"/>
    <property type="match status" value="1"/>
</dbReference>
<evidence type="ECO:0000313" key="5">
    <source>
        <dbReference type="Proteomes" id="UP001212152"/>
    </source>
</evidence>
<accession>A0AAD5THC9</accession>
<comment type="caution">
    <text evidence="4">The sequence shown here is derived from an EMBL/GenBank/DDBJ whole genome shotgun (WGS) entry which is preliminary data.</text>
</comment>
<evidence type="ECO:0000259" key="3">
    <source>
        <dbReference type="Pfam" id="PF23355"/>
    </source>
</evidence>
<dbReference type="Proteomes" id="UP001212152">
    <property type="component" value="Unassembled WGS sequence"/>
</dbReference>
<gene>
    <name evidence="4" type="primary">IFT52</name>
    <name evidence="4" type="ORF">HDU87_005211</name>
</gene>
<evidence type="ECO:0000259" key="2">
    <source>
        <dbReference type="Pfam" id="PF23352"/>
    </source>
</evidence>
<organism evidence="4 5">
    <name type="scientific">Geranomyces variabilis</name>
    <dbReference type="NCBI Taxonomy" id="109894"/>
    <lineage>
        <taxon>Eukaryota</taxon>
        <taxon>Fungi</taxon>
        <taxon>Fungi incertae sedis</taxon>
        <taxon>Chytridiomycota</taxon>
        <taxon>Chytridiomycota incertae sedis</taxon>
        <taxon>Chytridiomycetes</taxon>
        <taxon>Spizellomycetales</taxon>
        <taxon>Powellomycetaceae</taxon>
        <taxon>Geranomyces</taxon>
    </lineage>
</organism>
<feature type="domain" description="IFT52 central" evidence="2">
    <location>
        <begin position="301"/>
        <end position="381"/>
    </location>
</feature>
<dbReference type="EMBL" id="JADGJQ010000040">
    <property type="protein sequence ID" value="KAJ3176517.1"/>
    <property type="molecule type" value="Genomic_DNA"/>
</dbReference>
<dbReference type="GO" id="GO:0005929">
    <property type="term" value="C:cilium"/>
    <property type="evidence" value="ECO:0007669"/>
    <property type="project" value="TreeGrafter"/>
</dbReference>
<proteinExistence type="predicted"/>
<dbReference type="PANTHER" id="PTHR12969">
    <property type="entry name" value="NGD5/OSM-6/IFT52"/>
    <property type="match status" value="1"/>
</dbReference>
<dbReference type="PANTHER" id="PTHR12969:SF7">
    <property type="entry name" value="INTRAFLAGELLAR TRANSPORT PROTEIN 52 HOMOLOG"/>
    <property type="match status" value="1"/>
</dbReference>
<dbReference type="CDD" id="cd23683">
    <property type="entry name" value="IFT52_CTD"/>
    <property type="match status" value="1"/>
</dbReference>
<protein>
    <submittedName>
        <fullName evidence="4">Intraflagellar transport protein 52</fullName>
    </submittedName>
</protein>
<feature type="domain" description="IFT52 GIFT" evidence="3">
    <location>
        <begin position="35"/>
        <end position="284"/>
    </location>
</feature>
<keyword evidence="5" id="KW-1185">Reference proteome</keyword>
<dbReference type="Pfam" id="PF21178">
    <property type="entry name" value="Itf52_C"/>
    <property type="match status" value="1"/>
</dbReference>
<dbReference type="GO" id="GO:0030992">
    <property type="term" value="C:intraciliary transport particle B"/>
    <property type="evidence" value="ECO:0007669"/>
    <property type="project" value="TreeGrafter"/>
</dbReference>
<feature type="domain" description="Intraflagellar transport protein 52 C-terminal" evidence="1">
    <location>
        <begin position="392"/>
        <end position="443"/>
    </location>
</feature>
<name>A0AAD5THC9_9FUNG</name>